<sequence length="58" mass="6681">MKSKILKCSECGRYTLKAVCPACGAAAINPRPARYSPEDRYGVYRRRMKRFHDDDART</sequence>
<accession>A0AC61L6H0</accession>
<proteinExistence type="predicted"/>
<evidence type="ECO:0000313" key="2">
    <source>
        <dbReference type="Proteomes" id="UP000248329"/>
    </source>
</evidence>
<name>A0AC61L6H0_9EURY</name>
<dbReference type="Proteomes" id="UP000248329">
    <property type="component" value="Unassembled WGS sequence"/>
</dbReference>
<protein>
    <submittedName>
        <fullName evidence="1">Ribosome biogenesis protein</fullName>
    </submittedName>
</protein>
<organism evidence="1 2">
    <name type="scientific">Candidatus Methanogaster sp</name>
    <dbReference type="NCBI Taxonomy" id="3386292"/>
    <lineage>
        <taxon>Archaea</taxon>
        <taxon>Methanobacteriati</taxon>
        <taxon>Methanobacteriota</taxon>
        <taxon>Stenosarchaea group</taxon>
        <taxon>Methanomicrobia</taxon>
        <taxon>Methanosarcinales</taxon>
        <taxon>ANME-2 cluster</taxon>
        <taxon>Candidatus Methanogasteraceae</taxon>
        <taxon>Candidatus Methanogaster</taxon>
    </lineage>
</organism>
<comment type="caution">
    <text evidence="1">The sequence shown here is derived from an EMBL/GenBank/DDBJ whole genome shotgun (WGS) entry which is preliminary data.</text>
</comment>
<reference evidence="1" key="1">
    <citation type="submission" date="2018-01" db="EMBL/GenBank/DDBJ databases">
        <authorList>
            <person name="Krukenberg V."/>
        </authorList>
    </citation>
    <scope>NUCLEOTIDE SEQUENCE</scope>
    <source>
        <strain evidence="1">E20ANME2</strain>
    </source>
</reference>
<evidence type="ECO:0000313" key="1">
    <source>
        <dbReference type="EMBL" id="PXF61999.1"/>
    </source>
</evidence>
<dbReference type="EMBL" id="PQXF01000002">
    <property type="protein sequence ID" value="PXF61999.1"/>
    <property type="molecule type" value="Genomic_DNA"/>
</dbReference>
<gene>
    <name evidence="1" type="ORF">C4B59_01915</name>
</gene>